<feature type="domain" description="Glycoside hydrolase family 2" evidence="8">
    <location>
        <begin position="726"/>
        <end position="826"/>
    </location>
</feature>
<dbReference type="EMBL" id="JADIKF010000035">
    <property type="protein sequence ID" value="MBM7128838.1"/>
    <property type="molecule type" value="Genomic_DNA"/>
</dbReference>
<dbReference type="InterPro" id="IPR006104">
    <property type="entry name" value="Glyco_hydro_2_N"/>
</dbReference>
<feature type="domain" description="Glycoside hydrolase family 2 catalytic" evidence="5">
    <location>
        <begin position="360"/>
        <end position="510"/>
    </location>
</feature>
<accession>A0ABS2KCC3</accession>
<comment type="caution">
    <text evidence="9">The sequence shown here is derived from an EMBL/GenBank/DDBJ whole genome shotgun (WGS) entry which is preliminary data.</text>
</comment>
<comment type="similarity">
    <text evidence="1">Belongs to the glycosyl hydrolase 2 family.</text>
</comment>
<dbReference type="InterPro" id="IPR040605">
    <property type="entry name" value="Glyco_hydro2_dom5"/>
</dbReference>
<keyword evidence="10" id="KW-1185">Reference proteome</keyword>
<dbReference type="Pfam" id="PF02836">
    <property type="entry name" value="Glyco_hydro_2_C"/>
    <property type="match status" value="1"/>
</dbReference>
<dbReference type="SUPFAM" id="SSF49785">
    <property type="entry name" value="Galactose-binding domain-like"/>
    <property type="match status" value="1"/>
</dbReference>
<dbReference type="InterPro" id="IPR013783">
    <property type="entry name" value="Ig-like_fold"/>
</dbReference>
<dbReference type="InterPro" id="IPR051913">
    <property type="entry name" value="GH2_Domain-Containing"/>
</dbReference>
<evidence type="ECO:0000256" key="3">
    <source>
        <dbReference type="ARBA" id="ARBA00023295"/>
    </source>
</evidence>
<evidence type="ECO:0000256" key="1">
    <source>
        <dbReference type="ARBA" id="ARBA00007401"/>
    </source>
</evidence>
<feature type="domain" description="DUF4982" evidence="7">
    <location>
        <begin position="656"/>
        <end position="712"/>
    </location>
</feature>
<evidence type="ECO:0000256" key="2">
    <source>
        <dbReference type="ARBA" id="ARBA00022801"/>
    </source>
</evidence>
<evidence type="ECO:0000313" key="9">
    <source>
        <dbReference type="EMBL" id="MBM7128838.1"/>
    </source>
</evidence>
<dbReference type="InterPro" id="IPR036156">
    <property type="entry name" value="Beta-gal/glucu_dom_sf"/>
</dbReference>
<dbReference type="PROSITE" id="PS51318">
    <property type="entry name" value="TAT"/>
    <property type="match status" value="1"/>
</dbReference>
<protein>
    <submittedName>
        <fullName evidence="9">DUF4982 domain-containing protein</fullName>
    </submittedName>
</protein>
<dbReference type="NCBIfam" id="NF041462">
    <property type="entry name" value="GalA"/>
    <property type="match status" value="1"/>
</dbReference>
<reference evidence="9" key="1">
    <citation type="submission" date="2020-10" db="EMBL/GenBank/DDBJ databases">
        <title>Phylogeny of dyella-like bacteria.</title>
        <authorList>
            <person name="Fu J."/>
        </authorList>
    </citation>
    <scope>NUCLEOTIDE SEQUENCE</scope>
    <source>
        <strain evidence="9">DHON07</strain>
    </source>
</reference>
<dbReference type="SUPFAM" id="SSF51445">
    <property type="entry name" value="(Trans)glycosidases"/>
    <property type="match status" value="1"/>
</dbReference>
<gene>
    <name evidence="9" type="ORF">ISS99_04815</name>
</gene>
<dbReference type="InterPro" id="IPR006311">
    <property type="entry name" value="TAT_signal"/>
</dbReference>
<evidence type="ECO:0000259" key="6">
    <source>
        <dbReference type="Pfam" id="PF02837"/>
    </source>
</evidence>
<dbReference type="InterPro" id="IPR017853">
    <property type="entry name" value="GH"/>
</dbReference>
<dbReference type="InterPro" id="IPR048230">
    <property type="entry name" value="GalA-like"/>
</dbReference>
<dbReference type="PANTHER" id="PTHR42732">
    <property type="entry name" value="BETA-GALACTOSIDASE"/>
    <property type="match status" value="1"/>
</dbReference>
<dbReference type="Pfam" id="PF16355">
    <property type="entry name" value="DUF4982"/>
    <property type="match status" value="1"/>
</dbReference>
<dbReference type="Pfam" id="PF00703">
    <property type="entry name" value="Glyco_hydro_2"/>
    <property type="match status" value="1"/>
</dbReference>
<dbReference type="RefSeq" id="WP_204630451.1">
    <property type="nucleotide sequence ID" value="NZ_BSOC01000006.1"/>
</dbReference>
<dbReference type="Gene3D" id="3.20.20.80">
    <property type="entry name" value="Glycosidases"/>
    <property type="match status" value="1"/>
</dbReference>
<keyword evidence="3" id="KW-0326">Glycosidase</keyword>
<evidence type="ECO:0000259" key="4">
    <source>
        <dbReference type="Pfam" id="PF00703"/>
    </source>
</evidence>
<proteinExistence type="inferred from homology"/>
<dbReference type="InterPro" id="IPR032311">
    <property type="entry name" value="DUF4982"/>
</dbReference>
<feature type="domain" description="Glycosyl hydrolases family 2 sugar binding" evidence="6">
    <location>
        <begin position="99"/>
        <end position="237"/>
    </location>
</feature>
<evidence type="ECO:0000259" key="8">
    <source>
        <dbReference type="Pfam" id="PF18565"/>
    </source>
</evidence>
<name>A0ABS2KCC3_9GAMM</name>
<dbReference type="Pfam" id="PF18565">
    <property type="entry name" value="Glyco_hydro2_C5"/>
    <property type="match status" value="1"/>
</dbReference>
<dbReference type="Gene3D" id="2.60.40.10">
    <property type="entry name" value="Immunoglobulins"/>
    <property type="match status" value="3"/>
</dbReference>
<dbReference type="Gene3D" id="2.60.120.260">
    <property type="entry name" value="Galactose-binding domain-like"/>
    <property type="match status" value="1"/>
</dbReference>
<dbReference type="PANTHER" id="PTHR42732:SF1">
    <property type="entry name" value="BETA-MANNOSIDASE"/>
    <property type="match status" value="1"/>
</dbReference>
<dbReference type="InterPro" id="IPR008979">
    <property type="entry name" value="Galactose-bd-like_sf"/>
</dbReference>
<evidence type="ECO:0000259" key="7">
    <source>
        <dbReference type="Pfam" id="PF16355"/>
    </source>
</evidence>
<organism evidence="9 10">
    <name type="scientific">Dyella mobilis</name>
    <dbReference type="NCBI Taxonomy" id="1849582"/>
    <lineage>
        <taxon>Bacteria</taxon>
        <taxon>Pseudomonadati</taxon>
        <taxon>Pseudomonadota</taxon>
        <taxon>Gammaproteobacteria</taxon>
        <taxon>Lysobacterales</taxon>
        <taxon>Rhodanobacteraceae</taxon>
        <taxon>Dyella</taxon>
    </lineage>
</organism>
<dbReference type="Proteomes" id="UP001430193">
    <property type="component" value="Unassembled WGS sequence"/>
</dbReference>
<evidence type="ECO:0000259" key="5">
    <source>
        <dbReference type="Pfam" id="PF02836"/>
    </source>
</evidence>
<dbReference type="InterPro" id="IPR006103">
    <property type="entry name" value="Glyco_hydro_2_cat"/>
</dbReference>
<dbReference type="InterPro" id="IPR006102">
    <property type="entry name" value="Ig-like_GH2"/>
</dbReference>
<dbReference type="SUPFAM" id="SSF49303">
    <property type="entry name" value="beta-Galactosidase/glucuronidase domain"/>
    <property type="match status" value="1"/>
</dbReference>
<dbReference type="Pfam" id="PF02837">
    <property type="entry name" value="Glyco_hydro_2_N"/>
    <property type="match status" value="1"/>
</dbReference>
<evidence type="ECO:0000313" key="10">
    <source>
        <dbReference type="Proteomes" id="UP001430193"/>
    </source>
</evidence>
<feature type="domain" description="Glycoside hydrolase family 2 immunoglobulin-like beta-sandwich" evidence="4">
    <location>
        <begin position="252"/>
        <end position="352"/>
    </location>
</feature>
<sequence length="854" mass="93686">MVDITRRTFVISGAGLLGASLLPRAAWAGSMLSAGAQPALPSLPEDAALAPREQLLFDFGWRFAFGNGADPSKDFGYGFGQSDFSKTGTFKIATPAFDDASWHERDLPHDWAVELPFVHDDSGDDDTRLTSHGYKPLGRRFPATSVGWYRRVFDIPASDSGRRIWIEFDGAMRDIVLFVNGCFIGRHDDGYSPFRFDLTDFLNYGGKNVVALRVDASFGDGWFYEGAGIYRHVWLTKMDPVHLGKWESVVRSVVKDQAATLSLATIVENEGEQPVQASIEWTIVDASGRTVAQATSPAQSIAAGSPSHYQAAADIGNPALWSPDEPHLYTVVVKVVVDNAVRDAESVPFGIRTALFDPDRGFFLNGKPLKIQGTCNHQDHAGVGSALPDRLQSFRVAVLQGMGCNAVRTSHNMPTPEWVAACDRMGMLMMCETRQMSSNPSGLHQLELMVKRYRNAPSIIIWSIGNEEWALQEGDMAKEGARIAATMVEHCHALDPTRVVSAAVNGNNEQGVSDSLDIIGFNYHLDYPDAFHAKHPKRAVFGSETSSAIATRGEYKTDKSKNTVSSYDGVVPWGESPEQWWTFYGTRDWLAGGFAWTGFDYRGEPTPYGWPSVSSQFGIADLCGFPKDYYYYYKAWWTKAPSLHVFPHWNWQGREGQDIPVWVYTNLDEVELLLNGKSLGIKQVPRLGHVQWNVAYAPGVIEARGRRNGQTVLTERRETTGAGQKLRLSADRSEIDADGQDVAIITVEILDEHHRPVPTANNAIAFRITGAGKLIGVGNGDPNCQESDKAPKRSLFNGLAQVIVQSTRDAGVIHIEAVGDESTPSSIGASSLSIKTRKVSPRPIVAEVSSKGAV</sequence>
<keyword evidence="2" id="KW-0378">Hydrolase</keyword>